<feature type="transmembrane region" description="Helical" evidence="1">
    <location>
        <begin position="52"/>
        <end position="70"/>
    </location>
</feature>
<dbReference type="AlphaFoldDB" id="A0A7C9N1Y4"/>
<keyword evidence="1" id="KW-0472">Membrane</keyword>
<evidence type="ECO:0000256" key="1">
    <source>
        <dbReference type="SAM" id="Phobius"/>
    </source>
</evidence>
<keyword evidence="3" id="KW-1185">Reference proteome</keyword>
<reference evidence="2 3" key="1">
    <citation type="submission" date="2020-01" db="EMBL/GenBank/DDBJ databases">
        <title>Herbidospora sp. NEAU-GS84 nov., a novel actinomycete isolated from soil.</title>
        <authorList>
            <person name="Han L."/>
        </authorList>
    </citation>
    <scope>NUCLEOTIDE SEQUENCE [LARGE SCALE GENOMIC DNA]</scope>
    <source>
        <strain evidence="2 3">NEAU-GS84</strain>
    </source>
</reference>
<dbReference type="RefSeq" id="WP_161483983.1">
    <property type="nucleotide sequence ID" value="NZ_WXEW01000013.1"/>
</dbReference>
<dbReference type="Proteomes" id="UP000479526">
    <property type="component" value="Unassembled WGS sequence"/>
</dbReference>
<gene>
    <name evidence="2" type="ORF">GT755_35745</name>
</gene>
<name>A0A7C9N1Y4_9ACTN</name>
<sequence>MLNLHAPVMPSPMPTVTITQIVIVPTSAPTPIITFTPQPADMTWQDIALGDFGAGVIGACAALLGVYWLISRETRARAEQAILSQASVLLTSIRNFERTLEAGPAERGHALSDVTVNALLLIAFREVKKPGVKERVWEWVHDIAACIDAYDHVDRLPVDAAQRIINLCGDVVYQIAEWLENPLDRELGTAKPTGPPTKV</sequence>
<dbReference type="EMBL" id="WXEW01000013">
    <property type="protein sequence ID" value="NAS27011.1"/>
    <property type="molecule type" value="Genomic_DNA"/>
</dbReference>
<organism evidence="2 3">
    <name type="scientific">Herbidospora solisilvae</name>
    <dbReference type="NCBI Taxonomy" id="2696284"/>
    <lineage>
        <taxon>Bacteria</taxon>
        <taxon>Bacillati</taxon>
        <taxon>Actinomycetota</taxon>
        <taxon>Actinomycetes</taxon>
        <taxon>Streptosporangiales</taxon>
        <taxon>Streptosporangiaceae</taxon>
        <taxon>Herbidospora</taxon>
    </lineage>
</organism>
<proteinExistence type="predicted"/>
<keyword evidence="1" id="KW-1133">Transmembrane helix</keyword>
<evidence type="ECO:0000313" key="3">
    <source>
        <dbReference type="Proteomes" id="UP000479526"/>
    </source>
</evidence>
<evidence type="ECO:0000313" key="2">
    <source>
        <dbReference type="EMBL" id="NAS27011.1"/>
    </source>
</evidence>
<keyword evidence="1" id="KW-0812">Transmembrane</keyword>
<protein>
    <submittedName>
        <fullName evidence="2">Uncharacterized protein</fullName>
    </submittedName>
</protein>
<comment type="caution">
    <text evidence="2">The sequence shown here is derived from an EMBL/GenBank/DDBJ whole genome shotgun (WGS) entry which is preliminary data.</text>
</comment>
<accession>A0A7C9N1Y4</accession>